<reference evidence="3 4" key="1">
    <citation type="submission" date="2020-08" db="EMBL/GenBank/DDBJ databases">
        <title>A Genomic Blueprint of the Chicken Gut Microbiome.</title>
        <authorList>
            <person name="Gilroy R."/>
            <person name="Ravi A."/>
            <person name="Getino M."/>
            <person name="Pursley I."/>
            <person name="Horton D.L."/>
            <person name="Alikhan N.-F."/>
            <person name="Baker D."/>
            <person name="Gharbi K."/>
            <person name="Hall N."/>
            <person name="Watson M."/>
            <person name="Adriaenssens E.M."/>
            <person name="Foster-Nyarko E."/>
            <person name="Jarju S."/>
            <person name="Secka A."/>
            <person name="Antonio M."/>
            <person name="Oren A."/>
            <person name="Chaudhuri R."/>
            <person name="La Ragione R.M."/>
            <person name="Hildebrand F."/>
            <person name="Pallen M.J."/>
        </authorList>
    </citation>
    <scope>NUCLEOTIDE SEQUENCE [LARGE SCALE GENOMIC DNA]</scope>
    <source>
        <strain evidence="3 4">Sa1YVA6</strain>
    </source>
</reference>
<comment type="caution">
    <text evidence="3">The sequence shown here is derived from an EMBL/GenBank/DDBJ whole genome shotgun (WGS) entry which is preliminary data.</text>
</comment>
<evidence type="ECO:0000313" key="3">
    <source>
        <dbReference type="EMBL" id="MBD8033054.1"/>
    </source>
</evidence>
<dbReference type="Gene3D" id="3.90.470.20">
    <property type="entry name" value="4'-phosphopantetheinyl transferase domain"/>
    <property type="match status" value="2"/>
</dbReference>
<accession>A0ABR8XMB5</accession>
<keyword evidence="1 3" id="KW-0808">Transferase</keyword>
<dbReference type="Proteomes" id="UP000600565">
    <property type="component" value="Unassembled WGS sequence"/>
</dbReference>
<sequence>MIESYINDGQLFRSCIRFFDMDSIEVSLEEGLLSEEEKETLQKKKTEKSLIRSKKSLICTKLTIKDFCLLDTHELQDITMVKGVFGQPLLSSNRSFISNLGVSLSYTNNTIGILLFDLRHPMGLDIELKTVEDAPFLRDFFTEDELKLIQMNKDILTKEMFFSAKESLSKILKTGLTSPLCIYEISNFKVTDTSIFLYFKNFTQYHTEVTNNEYEFRSITFPINSKKLKECIK</sequence>
<proteinExistence type="predicted"/>
<organism evidence="3 4">
    <name type="scientific">Solibacillus merdavium</name>
    <dbReference type="NCBI Taxonomy" id="2762218"/>
    <lineage>
        <taxon>Bacteria</taxon>
        <taxon>Bacillati</taxon>
        <taxon>Bacillota</taxon>
        <taxon>Bacilli</taxon>
        <taxon>Bacillales</taxon>
        <taxon>Caryophanaceae</taxon>
        <taxon>Solibacillus</taxon>
    </lineage>
</organism>
<name>A0ABR8XMB5_9BACL</name>
<evidence type="ECO:0000259" key="2">
    <source>
        <dbReference type="Pfam" id="PF01648"/>
    </source>
</evidence>
<gene>
    <name evidence="3" type="ORF">H9632_08240</name>
</gene>
<dbReference type="RefSeq" id="WP_191703631.1">
    <property type="nucleotide sequence ID" value="NZ_JACSPW010000006.1"/>
</dbReference>
<feature type="domain" description="4'-phosphopantetheinyl transferase" evidence="2">
    <location>
        <begin position="122"/>
        <end position="210"/>
    </location>
</feature>
<dbReference type="GO" id="GO:0016740">
    <property type="term" value="F:transferase activity"/>
    <property type="evidence" value="ECO:0007669"/>
    <property type="project" value="UniProtKB-KW"/>
</dbReference>
<evidence type="ECO:0000256" key="1">
    <source>
        <dbReference type="ARBA" id="ARBA00022679"/>
    </source>
</evidence>
<dbReference type="EMBL" id="JACSPW010000006">
    <property type="protein sequence ID" value="MBD8033054.1"/>
    <property type="molecule type" value="Genomic_DNA"/>
</dbReference>
<evidence type="ECO:0000313" key="4">
    <source>
        <dbReference type="Proteomes" id="UP000600565"/>
    </source>
</evidence>
<dbReference type="Pfam" id="PF01648">
    <property type="entry name" value="ACPS"/>
    <property type="match status" value="1"/>
</dbReference>
<dbReference type="InterPro" id="IPR008278">
    <property type="entry name" value="4-PPantetheinyl_Trfase_dom"/>
</dbReference>
<dbReference type="InterPro" id="IPR037143">
    <property type="entry name" value="4-PPantetheinyl_Trfase_dom_sf"/>
</dbReference>
<protein>
    <submittedName>
        <fullName evidence="3">4-phosphopantetheinyl transferase family protein</fullName>
    </submittedName>
</protein>
<keyword evidence="4" id="KW-1185">Reference proteome</keyword>
<dbReference type="SUPFAM" id="SSF56214">
    <property type="entry name" value="4'-phosphopantetheinyl transferase"/>
    <property type="match status" value="1"/>
</dbReference>